<dbReference type="Proteomes" id="UP001234297">
    <property type="component" value="Chromosome 9"/>
</dbReference>
<proteinExistence type="predicted"/>
<reference evidence="1 2" key="1">
    <citation type="journal article" date="2022" name="Hortic Res">
        <title>A haplotype resolved chromosomal level avocado genome allows analysis of novel avocado genes.</title>
        <authorList>
            <person name="Nath O."/>
            <person name="Fletcher S.J."/>
            <person name="Hayward A."/>
            <person name="Shaw L.M."/>
            <person name="Masouleh A.K."/>
            <person name="Furtado A."/>
            <person name="Henry R.J."/>
            <person name="Mitter N."/>
        </authorList>
    </citation>
    <scope>NUCLEOTIDE SEQUENCE [LARGE SCALE GENOMIC DNA]</scope>
    <source>
        <strain evidence="2">cv. Hass</strain>
    </source>
</reference>
<comment type="caution">
    <text evidence="1">The sequence shown here is derived from an EMBL/GenBank/DDBJ whole genome shotgun (WGS) entry which is preliminary data.</text>
</comment>
<organism evidence="1 2">
    <name type="scientific">Persea americana</name>
    <name type="common">Avocado</name>
    <dbReference type="NCBI Taxonomy" id="3435"/>
    <lineage>
        <taxon>Eukaryota</taxon>
        <taxon>Viridiplantae</taxon>
        <taxon>Streptophyta</taxon>
        <taxon>Embryophyta</taxon>
        <taxon>Tracheophyta</taxon>
        <taxon>Spermatophyta</taxon>
        <taxon>Magnoliopsida</taxon>
        <taxon>Magnoliidae</taxon>
        <taxon>Laurales</taxon>
        <taxon>Lauraceae</taxon>
        <taxon>Persea</taxon>
    </lineage>
</organism>
<evidence type="ECO:0000313" key="2">
    <source>
        <dbReference type="Proteomes" id="UP001234297"/>
    </source>
</evidence>
<gene>
    <name evidence="1" type="ORF">MRB53_028004</name>
</gene>
<evidence type="ECO:0000313" key="1">
    <source>
        <dbReference type="EMBL" id="KAJ8619475.1"/>
    </source>
</evidence>
<keyword evidence="2" id="KW-1185">Reference proteome</keyword>
<dbReference type="EMBL" id="CM056817">
    <property type="protein sequence ID" value="KAJ8619475.1"/>
    <property type="molecule type" value="Genomic_DNA"/>
</dbReference>
<sequence>MDGLIDPLGWLPWSGDFALSTLYYAEYNYAGPGSGTANRVKCPGYHIINASDASNFTVSNFVSGDGWLAPTGVPFRANLL</sequence>
<accession>A0ACC2KEB8</accession>
<protein>
    <submittedName>
        <fullName evidence="1">Uncharacterized protein</fullName>
    </submittedName>
</protein>
<name>A0ACC2KEB8_PERAE</name>